<feature type="region of interest" description="Disordered" evidence="1">
    <location>
        <begin position="1"/>
        <end position="39"/>
    </location>
</feature>
<accession>U4L5E0</accession>
<keyword evidence="3" id="KW-1185">Reference proteome</keyword>
<evidence type="ECO:0000313" key="3">
    <source>
        <dbReference type="Proteomes" id="UP000018144"/>
    </source>
</evidence>
<dbReference type="EMBL" id="HF935675">
    <property type="protein sequence ID" value="CCX12011.1"/>
    <property type="molecule type" value="Genomic_DNA"/>
</dbReference>
<sequence length="66" mass="7195">MEEEEDEEKKSASEDGSQDTEVKEDKSEDEAPTRVAPLDDGLMHLNSAAAAAESPSLLCSPFWLVQ</sequence>
<protein>
    <submittedName>
        <fullName evidence="2">Uncharacterized protein</fullName>
    </submittedName>
</protein>
<reference evidence="2 3" key="1">
    <citation type="journal article" date="2013" name="PLoS Genet.">
        <title>The genome and development-dependent transcriptomes of Pyronema confluens: a window into fungal evolution.</title>
        <authorList>
            <person name="Traeger S."/>
            <person name="Altegoer F."/>
            <person name="Freitag M."/>
            <person name="Gabaldon T."/>
            <person name="Kempken F."/>
            <person name="Kumar A."/>
            <person name="Marcet-Houben M."/>
            <person name="Poggeler S."/>
            <person name="Stajich J.E."/>
            <person name="Nowrousian M."/>
        </authorList>
    </citation>
    <scope>NUCLEOTIDE SEQUENCE [LARGE SCALE GENOMIC DNA]</scope>
    <source>
        <strain evidence="3">CBS 100304</strain>
        <tissue evidence="2">Vegetative mycelium</tissue>
    </source>
</reference>
<name>U4L5E0_PYROM</name>
<dbReference type="Proteomes" id="UP000018144">
    <property type="component" value="Unassembled WGS sequence"/>
</dbReference>
<feature type="compositionally biased region" description="Basic and acidic residues" evidence="1">
    <location>
        <begin position="20"/>
        <end position="32"/>
    </location>
</feature>
<gene>
    <name evidence="2" type="ORF">PCON_11605</name>
</gene>
<proteinExistence type="predicted"/>
<organism evidence="2 3">
    <name type="scientific">Pyronema omphalodes (strain CBS 100304)</name>
    <name type="common">Pyronema confluens</name>
    <dbReference type="NCBI Taxonomy" id="1076935"/>
    <lineage>
        <taxon>Eukaryota</taxon>
        <taxon>Fungi</taxon>
        <taxon>Dikarya</taxon>
        <taxon>Ascomycota</taxon>
        <taxon>Pezizomycotina</taxon>
        <taxon>Pezizomycetes</taxon>
        <taxon>Pezizales</taxon>
        <taxon>Pyronemataceae</taxon>
        <taxon>Pyronema</taxon>
    </lineage>
</organism>
<evidence type="ECO:0000313" key="2">
    <source>
        <dbReference type="EMBL" id="CCX12011.1"/>
    </source>
</evidence>
<evidence type="ECO:0000256" key="1">
    <source>
        <dbReference type="SAM" id="MobiDB-lite"/>
    </source>
</evidence>
<dbReference type="AlphaFoldDB" id="U4L5E0"/>